<name>A0A0L6CPZ9_9RHOB</name>
<dbReference type="AlphaFoldDB" id="A0A0L6CPZ9"/>
<gene>
    <name evidence="1" type="ORF">ROTO_37340</name>
</gene>
<organism evidence="1 2">
    <name type="scientific">Roseovarius tolerans</name>
    <dbReference type="NCBI Taxonomy" id="74031"/>
    <lineage>
        <taxon>Bacteria</taxon>
        <taxon>Pseudomonadati</taxon>
        <taxon>Pseudomonadota</taxon>
        <taxon>Alphaproteobacteria</taxon>
        <taxon>Rhodobacterales</taxon>
        <taxon>Roseobacteraceae</taxon>
        <taxon>Roseovarius</taxon>
    </lineage>
</organism>
<dbReference type="EMBL" id="LGVV01000121">
    <property type="protein sequence ID" value="KNX39730.1"/>
    <property type="molecule type" value="Genomic_DNA"/>
</dbReference>
<evidence type="ECO:0000313" key="1">
    <source>
        <dbReference type="EMBL" id="KNX39730.1"/>
    </source>
</evidence>
<sequence>MAQQLAGVAQLRALVLRPVLAVDDHRHLHVTVRDGLTQGVLEDDLAVVILVRRGRQPHQRDGIQVPDRRRERLGLLPVDVVLIRDHEQVVSVLQVRVERIPEVLVLGAHFPAHLVGGADQLLHVEDEDLQPLRVAQHRPDVGRLEVVRGDDERSNVSTGHVLGRRRIEVRQGLALDRRARGNHQHVTDPLLSQVLDQRRHQERLADTRGEVRHHLLVADSAIRDALHDLGERVLVRIAQIEPSRDLLDQCLVVGDVHSHVSSPSPSGTCPRGPS</sequence>
<accession>A0A0L6CPZ9</accession>
<protein>
    <submittedName>
        <fullName evidence="1">Uncharacterized protein</fullName>
    </submittedName>
</protein>
<evidence type="ECO:0000313" key="2">
    <source>
        <dbReference type="Proteomes" id="UP000037046"/>
    </source>
</evidence>
<keyword evidence="2" id="KW-1185">Reference proteome</keyword>
<dbReference type="Proteomes" id="UP000037046">
    <property type="component" value="Unassembled WGS sequence"/>
</dbReference>
<reference evidence="2" key="1">
    <citation type="submission" date="2015-07" db="EMBL/GenBank/DDBJ databases">
        <title>Draft Genome Sequence of Roseovarius tolerans EL-164, a producer of N-Acylated Alanine Methyl Esters (NAMEs).</title>
        <authorList>
            <person name="Voget S."/>
            <person name="Bruns H."/>
            <person name="Wagner-Doebler I."/>
            <person name="Schulz S."/>
            <person name="Daniel R."/>
        </authorList>
    </citation>
    <scope>NUCLEOTIDE SEQUENCE [LARGE SCALE GENOMIC DNA]</scope>
    <source>
        <strain evidence="2">EL-164</strain>
    </source>
</reference>
<comment type="caution">
    <text evidence="1">The sequence shown here is derived from an EMBL/GenBank/DDBJ whole genome shotgun (WGS) entry which is preliminary data.</text>
</comment>
<proteinExistence type="predicted"/>